<accession>J9EP16</accession>
<reference evidence="3" key="1">
    <citation type="submission" date="2012-08" db="EMBL/GenBank/DDBJ databases">
        <title>The Genome Sequence of Wuchereria bancrofti.</title>
        <authorList>
            <person name="Nutman T.B."/>
            <person name="Fink D.L."/>
            <person name="Russ C."/>
            <person name="Young S."/>
            <person name="Zeng Q."/>
            <person name="Koehrsen M."/>
            <person name="Alvarado L."/>
            <person name="Berlin A."/>
            <person name="Chapman S.B."/>
            <person name="Chen Z."/>
            <person name="Freedman E."/>
            <person name="Gellesch M."/>
            <person name="Goldberg J."/>
            <person name="Griggs A."/>
            <person name="Gujja S."/>
            <person name="Heilman E.R."/>
            <person name="Heiman D."/>
            <person name="Hepburn T."/>
            <person name="Howarth C."/>
            <person name="Jen D."/>
            <person name="Larson L."/>
            <person name="Lewis B."/>
            <person name="Mehta T."/>
            <person name="Park D."/>
            <person name="Pearson M."/>
            <person name="Roberts A."/>
            <person name="Saif S."/>
            <person name="Shea T."/>
            <person name="Shenoy N."/>
            <person name="Sisk P."/>
            <person name="Stolte C."/>
            <person name="Sykes S."/>
            <person name="Walk T."/>
            <person name="White J."/>
            <person name="Yandava C."/>
            <person name="Haas B."/>
            <person name="Henn M.R."/>
            <person name="Nusbaum C."/>
            <person name="Birren B."/>
        </authorList>
    </citation>
    <scope>NUCLEOTIDE SEQUENCE [LARGE SCALE GENOMIC DNA]</scope>
    <source>
        <strain evidence="3">NA</strain>
    </source>
</reference>
<proteinExistence type="predicted"/>
<feature type="non-terminal residue" evidence="2">
    <location>
        <position position="51"/>
    </location>
</feature>
<name>J9EP16_WUCBA</name>
<protein>
    <submittedName>
        <fullName evidence="2">Uncharacterized protein</fullName>
    </submittedName>
</protein>
<sequence>MARADKGRNDNTAAYGLHPSHHRSSHHLCVRLLNAICNTDVPGLYQWWLIN</sequence>
<feature type="region of interest" description="Disordered" evidence="1">
    <location>
        <begin position="1"/>
        <end position="22"/>
    </location>
</feature>
<gene>
    <name evidence="2" type="ORF">WUBG_04834</name>
</gene>
<comment type="caution">
    <text evidence="2">The sequence shown here is derived from an EMBL/GenBank/DDBJ whole genome shotgun (WGS) entry which is preliminary data.</text>
</comment>
<dbReference type="Proteomes" id="UP000004810">
    <property type="component" value="Unassembled WGS sequence"/>
</dbReference>
<evidence type="ECO:0000313" key="2">
    <source>
        <dbReference type="EMBL" id="EJW84256.1"/>
    </source>
</evidence>
<dbReference type="AlphaFoldDB" id="J9EP16"/>
<evidence type="ECO:0000256" key="1">
    <source>
        <dbReference type="SAM" id="MobiDB-lite"/>
    </source>
</evidence>
<organism evidence="2 3">
    <name type="scientific">Wuchereria bancrofti</name>
    <dbReference type="NCBI Taxonomy" id="6293"/>
    <lineage>
        <taxon>Eukaryota</taxon>
        <taxon>Metazoa</taxon>
        <taxon>Ecdysozoa</taxon>
        <taxon>Nematoda</taxon>
        <taxon>Chromadorea</taxon>
        <taxon>Rhabditida</taxon>
        <taxon>Spirurina</taxon>
        <taxon>Spiruromorpha</taxon>
        <taxon>Filarioidea</taxon>
        <taxon>Onchocercidae</taxon>
        <taxon>Wuchereria</taxon>
    </lineage>
</organism>
<dbReference type="EMBL" id="ADBV01001720">
    <property type="protein sequence ID" value="EJW84256.1"/>
    <property type="molecule type" value="Genomic_DNA"/>
</dbReference>
<evidence type="ECO:0000313" key="3">
    <source>
        <dbReference type="Proteomes" id="UP000004810"/>
    </source>
</evidence>